<name>A0A5B7FKG1_PORTR</name>
<reference evidence="1 2" key="1">
    <citation type="submission" date="2019-05" db="EMBL/GenBank/DDBJ databases">
        <title>Another draft genome of Portunus trituberculatus and its Hox gene families provides insights of decapod evolution.</title>
        <authorList>
            <person name="Jeong J.-H."/>
            <person name="Song I."/>
            <person name="Kim S."/>
            <person name="Choi T."/>
            <person name="Kim D."/>
            <person name="Ryu S."/>
            <person name="Kim W."/>
        </authorList>
    </citation>
    <scope>NUCLEOTIDE SEQUENCE [LARGE SCALE GENOMIC DNA]</scope>
    <source>
        <tissue evidence="1">Muscle</tissue>
    </source>
</reference>
<sequence>MVENSEDLRAWAREHCAYRCNIQLWNKNENREKGDSGSGFRVAIFLF</sequence>
<accession>A0A5B7FKG1</accession>
<dbReference type="AlphaFoldDB" id="A0A5B7FKG1"/>
<keyword evidence="2" id="KW-1185">Reference proteome</keyword>
<dbReference type="EMBL" id="VSRR010007466">
    <property type="protein sequence ID" value="MPC46952.1"/>
    <property type="molecule type" value="Genomic_DNA"/>
</dbReference>
<comment type="caution">
    <text evidence="1">The sequence shown here is derived from an EMBL/GenBank/DDBJ whole genome shotgun (WGS) entry which is preliminary data.</text>
</comment>
<organism evidence="1 2">
    <name type="scientific">Portunus trituberculatus</name>
    <name type="common">Swimming crab</name>
    <name type="synonym">Neptunus trituberculatus</name>
    <dbReference type="NCBI Taxonomy" id="210409"/>
    <lineage>
        <taxon>Eukaryota</taxon>
        <taxon>Metazoa</taxon>
        <taxon>Ecdysozoa</taxon>
        <taxon>Arthropoda</taxon>
        <taxon>Crustacea</taxon>
        <taxon>Multicrustacea</taxon>
        <taxon>Malacostraca</taxon>
        <taxon>Eumalacostraca</taxon>
        <taxon>Eucarida</taxon>
        <taxon>Decapoda</taxon>
        <taxon>Pleocyemata</taxon>
        <taxon>Brachyura</taxon>
        <taxon>Eubrachyura</taxon>
        <taxon>Portunoidea</taxon>
        <taxon>Portunidae</taxon>
        <taxon>Portuninae</taxon>
        <taxon>Portunus</taxon>
    </lineage>
</organism>
<evidence type="ECO:0000313" key="1">
    <source>
        <dbReference type="EMBL" id="MPC46952.1"/>
    </source>
</evidence>
<gene>
    <name evidence="1" type="ORF">E2C01_040684</name>
</gene>
<evidence type="ECO:0000313" key="2">
    <source>
        <dbReference type="Proteomes" id="UP000324222"/>
    </source>
</evidence>
<protein>
    <submittedName>
        <fullName evidence="1">Uncharacterized protein</fullName>
    </submittedName>
</protein>
<proteinExistence type="predicted"/>
<dbReference type="Proteomes" id="UP000324222">
    <property type="component" value="Unassembled WGS sequence"/>
</dbReference>